<feature type="compositionally biased region" description="Low complexity" evidence="1">
    <location>
        <begin position="598"/>
        <end position="611"/>
    </location>
</feature>
<dbReference type="CDD" id="cd01855">
    <property type="entry name" value="YqeH"/>
    <property type="match status" value="1"/>
</dbReference>
<sequence length="641" mass="67704">MAFTRAAQRAPGAAPLLPPAAWGCRRLGSAARGRPNAAASQSDAGSVDLQLPSHCSGCGVPLQQEDPESPGFFQVPRKLLDRLEREARLGGAAAADDDELAEFEEDDSEIVFDDVGPEAYRDAASEGGEAAAAPGEASTSGRASPEDEAKWTAFDSMVEGWLGGSKPRTEVASYSEQEEEGGPANVLCARCYSLRNYGAIKSAAAEAELPEFDFKRKVGGKIQLQKFRRSVVLCVVDVADFDGSLPRGAIRSLLPMDMRDAPVDPSRTLPLGFRLVVAVNKADLLPKQVTPMRLERWVRKRMVQGGLPRPSAVHVVSSTKQRGVRELLADLQAAVGVRGDVWVVGAQNAGKSSLINAMRQAAGLPRERDVTTAPLPGTTLGMLRVPGLLPTGCKMLDTPGVPHAHQLASHLTADEMRMVLPRRPLKPRTFRVGSGQTVMVGGLARVDVLDIPGATIYLNVFASDEIGCHMGKTEGADARYQLHAGTRLTPPLGGAERVAALPPLQPTEVEVGGGSWRESSTDIAVAGLGWVGVGVSGTATLRVWAPPGVAVTTHDALVPDYARDLERPGFGLALTDSGKNKREEAAKAFKDQKAAAAKEAAAATKSPAAIARSATKEARRHEKAARKAALRSAGGGSEDDY</sequence>
<dbReference type="PANTHER" id="PTHR46434:SF1">
    <property type="entry name" value="GENETIC INTERACTOR OF PROHIBITINS 3, MITOCHONDRIAL"/>
    <property type="match status" value="1"/>
</dbReference>
<name>A0A2P6VBC5_9CHLO</name>
<dbReference type="GO" id="GO:0005739">
    <property type="term" value="C:mitochondrion"/>
    <property type="evidence" value="ECO:0007669"/>
    <property type="project" value="TreeGrafter"/>
</dbReference>
<dbReference type="STRING" id="554055.A0A2P6VBC5"/>
<feature type="region of interest" description="Disordered" evidence="1">
    <location>
        <begin position="598"/>
        <end position="641"/>
    </location>
</feature>
<dbReference type="Pfam" id="PF21516">
    <property type="entry name" value="YqeH-like_C"/>
    <property type="match status" value="1"/>
</dbReference>
<dbReference type="InterPro" id="IPR006073">
    <property type="entry name" value="GTP-bd"/>
</dbReference>
<organism evidence="4 5">
    <name type="scientific">Micractinium conductrix</name>
    <dbReference type="NCBI Taxonomy" id="554055"/>
    <lineage>
        <taxon>Eukaryota</taxon>
        <taxon>Viridiplantae</taxon>
        <taxon>Chlorophyta</taxon>
        <taxon>core chlorophytes</taxon>
        <taxon>Trebouxiophyceae</taxon>
        <taxon>Chlorellales</taxon>
        <taxon>Chlorellaceae</taxon>
        <taxon>Chlorella clade</taxon>
        <taxon>Micractinium</taxon>
    </lineage>
</organism>
<dbReference type="EMBL" id="LHPF02000015">
    <property type="protein sequence ID" value="PSC71397.1"/>
    <property type="molecule type" value="Genomic_DNA"/>
</dbReference>
<dbReference type="Proteomes" id="UP000239649">
    <property type="component" value="Unassembled WGS sequence"/>
</dbReference>
<dbReference type="InterPro" id="IPR050896">
    <property type="entry name" value="Mito_lipid_metab_GTPase"/>
</dbReference>
<evidence type="ECO:0000313" key="4">
    <source>
        <dbReference type="EMBL" id="PSC71397.1"/>
    </source>
</evidence>
<accession>A0A2P6VBC5</accession>
<feature type="compositionally biased region" description="Low complexity" evidence="1">
    <location>
        <begin position="125"/>
        <end position="141"/>
    </location>
</feature>
<dbReference type="AlphaFoldDB" id="A0A2P6VBC5"/>
<evidence type="ECO:0000256" key="1">
    <source>
        <dbReference type="SAM" id="MobiDB-lite"/>
    </source>
</evidence>
<evidence type="ECO:0000259" key="3">
    <source>
        <dbReference type="Pfam" id="PF21516"/>
    </source>
</evidence>
<gene>
    <name evidence="4" type="ORF">C2E20_5265</name>
</gene>
<keyword evidence="5" id="KW-1185">Reference proteome</keyword>
<comment type="caution">
    <text evidence="4">The sequence shown here is derived from an EMBL/GenBank/DDBJ whole genome shotgun (WGS) entry which is preliminary data.</text>
</comment>
<reference evidence="4 5" key="1">
    <citation type="journal article" date="2018" name="Plant J.">
        <title>Genome sequences of Chlorella sorokiniana UTEX 1602 and Micractinium conductrix SAG 241.80: implications to maltose excretion by a green alga.</title>
        <authorList>
            <person name="Arriola M.B."/>
            <person name="Velmurugan N."/>
            <person name="Zhang Y."/>
            <person name="Plunkett M.H."/>
            <person name="Hondzo H."/>
            <person name="Barney B.M."/>
        </authorList>
    </citation>
    <scope>NUCLEOTIDE SEQUENCE [LARGE SCALE GENOMIC DNA]</scope>
    <source>
        <strain evidence="4 5">SAG 241.80</strain>
    </source>
</reference>
<dbReference type="InterPro" id="IPR048422">
    <property type="entry name" value="NOA1/YqeH-like_C"/>
</dbReference>
<protein>
    <submittedName>
        <fullName evidence="4">IMP dehydrogenase GMP reductase</fullName>
    </submittedName>
</protein>
<evidence type="ECO:0000259" key="2">
    <source>
        <dbReference type="Pfam" id="PF01926"/>
    </source>
</evidence>
<dbReference type="Gene3D" id="3.40.50.300">
    <property type="entry name" value="P-loop containing nucleotide triphosphate hydrolases"/>
    <property type="match status" value="1"/>
</dbReference>
<feature type="region of interest" description="Disordered" evidence="1">
    <location>
        <begin position="121"/>
        <end position="148"/>
    </location>
</feature>
<dbReference type="Pfam" id="PF01926">
    <property type="entry name" value="MMR_HSR1"/>
    <property type="match status" value="1"/>
</dbReference>
<proteinExistence type="predicted"/>
<dbReference type="InterPro" id="IPR027417">
    <property type="entry name" value="P-loop_NTPase"/>
</dbReference>
<dbReference type="GO" id="GO:0005525">
    <property type="term" value="F:GTP binding"/>
    <property type="evidence" value="ECO:0007669"/>
    <property type="project" value="InterPro"/>
</dbReference>
<feature type="domain" description="NOA1/YqeH-like C-terminal" evidence="3">
    <location>
        <begin position="459"/>
        <end position="557"/>
    </location>
</feature>
<evidence type="ECO:0000313" key="5">
    <source>
        <dbReference type="Proteomes" id="UP000239649"/>
    </source>
</evidence>
<feature type="domain" description="G" evidence="2">
    <location>
        <begin position="341"/>
        <end position="407"/>
    </location>
</feature>
<dbReference type="SUPFAM" id="SSF52540">
    <property type="entry name" value="P-loop containing nucleoside triphosphate hydrolases"/>
    <property type="match status" value="1"/>
</dbReference>
<dbReference type="OrthoDB" id="1696305at2759"/>
<dbReference type="PANTHER" id="PTHR46434">
    <property type="entry name" value="GENETIC INTERACTOR OF PROHIBITINS 3, MITOCHONDRIAL"/>
    <property type="match status" value="1"/>
</dbReference>